<proteinExistence type="predicted"/>
<reference evidence="1" key="1">
    <citation type="submission" date="2014-09" db="EMBL/GenBank/DDBJ databases">
        <authorList>
            <person name="Magalhaes I.L.F."/>
            <person name="Oliveira U."/>
            <person name="Santos F.R."/>
            <person name="Vidigal T.H.D.A."/>
            <person name="Brescovit A.D."/>
            <person name="Santos A.J."/>
        </authorList>
    </citation>
    <scope>NUCLEOTIDE SEQUENCE</scope>
    <source>
        <tissue evidence="1">Shoot tissue taken approximately 20 cm above the soil surface</tissue>
    </source>
</reference>
<protein>
    <submittedName>
        <fullName evidence="1">Uncharacterized protein</fullName>
    </submittedName>
</protein>
<evidence type="ECO:0000313" key="1">
    <source>
        <dbReference type="EMBL" id="JAD47686.1"/>
    </source>
</evidence>
<dbReference type="AlphaFoldDB" id="A0A0A9A9D1"/>
<organism evidence="1">
    <name type="scientific">Arundo donax</name>
    <name type="common">Giant reed</name>
    <name type="synonym">Donax arundinaceus</name>
    <dbReference type="NCBI Taxonomy" id="35708"/>
    <lineage>
        <taxon>Eukaryota</taxon>
        <taxon>Viridiplantae</taxon>
        <taxon>Streptophyta</taxon>
        <taxon>Embryophyta</taxon>
        <taxon>Tracheophyta</taxon>
        <taxon>Spermatophyta</taxon>
        <taxon>Magnoliopsida</taxon>
        <taxon>Liliopsida</taxon>
        <taxon>Poales</taxon>
        <taxon>Poaceae</taxon>
        <taxon>PACMAD clade</taxon>
        <taxon>Arundinoideae</taxon>
        <taxon>Arundineae</taxon>
        <taxon>Arundo</taxon>
    </lineage>
</organism>
<reference evidence="1" key="2">
    <citation type="journal article" date="2015" name="Data Brief">
        <title>Shoot transcriptome of the giant reed, Arundo donax.</title>
        <authorList>
            <person name="Barrero R.A."/>
            <person name="Guerrero F.D."/>
            <person name="Moolhuijzen P."/>
            <person name="Goolsby J.A."/>
            <person name="Tidwell J."/>
            <person name="Bellgard S.E."/>
            <person name="Bellgard M.I."/>
        </authorList>
    </citation>
    <scope>NUCLEOTIDE SEQUENCE</scope>
    <source>
        <tissue evidence="1">Shoot tissue taken approximately 20 cm above the soil surface</tissue>
    </source>
</reference>
<dbReference type="EMBL" id="GBRH01250209">
    <property type="protein sequence ID" value="JAD47686.1"/>
    <property type="molecule type" value="Transcribed_RNA"/>
</dbReference>
<accession>A0A0A9A9D1</accession>
<name>A0A0A9A9D1_ARUDO</name>
<sequence>MFYLCLVMVLLIMDADESC</sequence>